<evidence type="ECO:0000259" key="1">
    <source>
        <dbReference type="PROSITE" id="PS50844"/>
    </source>
</evidence>
<feature type="domain" description="AFP-like" evidence="1">
    <location>
        <begin position="294"/>
        <end position="350"/>
    </location>
</feature>
<reference evidence="2 3" key="1">
    <citation type="submission" date="2023-09" db="EMBL/GenBank/DDBJ databases">
        <authorList>
            <person name="Rey-Velasco X."/>
        </authorList>
    </citation>
    <scope>NUCLEOTIDE SEQUENCE [LARGE SCALE GENOMIC DNA]</scope>
    <source>
        <strain evidence="2 3">W431</strain>
    </source>
</reference>
<dbReference type="SUPFAM" id="SSF51569">
    <property type="entry name" value="Aldolase"/>
    <property type="match status" value="1"/>
</dbReference>
<dbReference type="SUPFAM" id="SSF51269">
    <property type="entry name" value="AFP III-like domain"/>
    <property type="match status" value="1"/>
</dbReference>
<dbReference type="RefSeq" id="WP_311577954.1">
    <property type="nucleotide sequence ID" value="NZ_JAVRIF010000002.1"/>
</dbReference>
<dbReference type="GO" id="GO:0016740">
    <property type="term" value="F:transferase activity"/>
    <property type="evidence" value="ECO:0007669"/>
    <property type="project" value="UniProtKB-KW"/>
</dbReference>
<proteinExistence type="predicted"/>
<dbReference type="InterPro" id="IPR006190">
    <property type="entry name" value="SAF_AFP_Neu5Ac"/>
</dbReference>
<name>A0ABU2ZY65_9GAMM</name>
<dbReference type="SMART" id="SM00858">
    <property type="entry name" value="SAF"/>
    <property type="match status" value="1"/>
</dbReference>
<protein>
    <submittedName>
        <fullName evidence="2">Pseudaminic acid synthase</fullName>
        <ecNumber evidence="2">2.5.1.97</ecNumber>
    </submittedName>
</protein>
<dbReference type="InterPro" id="IPR013132">
    <property type="entry name" value="PseI/NeuA/B-like_N"/>
</dbReference>
<dbReference type="NCBIfam" id="TIGR03586">
    <property type="entry name" value="PseI"/>
    <property type="match status" value="1"/>
</dbReference>
<dbReference type="PANTHER" id="PTHR42966">
    <property type="entry name" value="N-ACETYLNEURAMINATE SYNTHASE"/>
    <property type="match status" value="1"/>
</dbReference>
<sequence>MLNHEISINGRKIGKNHPPYIIAEVSANHNGSIEKALQTISMAKNMGADAVKIQTYTADTMTIDSELDDFKIKGGLWDGHNLYQLYQQAHTPYEWHQELFEHAKKIGITLFSTPFDDSAVDLLEQLNTPAYKIASFELTDIPLITRVAKTGKPMIMSTGMANEQEITEAVTAATQAGCQQLVLLHCISAYPAPIAQCNLATLVDIEQRFNTLSGLSDHTLSTTVAITAVALGACVIEKHVTLSREDKGPDSEFSIEPAELKNLCQESRIAWQAIGSAGYEQKQAERDNVKFRRSIYFVEDIAKGTTITAKHIRRIRPGFGLAPKYFQEIIGKVTTEDIKKGTPTEWRLFN</sequence>
<dbReference type="Pfam" id="PF08666">
    <property type="entry name" value="SAF"/>
    <property type="match status" value="1"/>
</dbReference>
<evidence type="ECO:0000313" key="2">
    <source>
        <dbReference type="EMBL" id="MDT0602860.1"/>
    </source>
</evidence>
<dbReference type="InterPro" id="IPR051690">
    <property type="entry name" value="PseI-like"/>
</dbReference>
<dbReference type="Pfam" id="PF03102">
    <property type="entry name" value="NeuB"/>
    <property type="match status" value="1"/>
</dbReference>
<dbReference type="Gene3D" id="3.90.1210.10">
    <property type="entry name" value="Antifreeze-like/N-acetylneuraminic acid synthase C-terminal domain"/>
    <property type="match status" value="1"/>
</dbReference>
<dbReference type="InterPro" id="IPR036732">
    <property type="entry name" value="AFP_Neu5c_C_sf"/>
</dbReference>
<comment type="caution">
    <text evidence="2">The sequence shown here is derived from an EMBL/GenBank/DDBJ whole genome shotgun (WGS) entry which is preliminary data.</text>
</comment>
<dbReference type="EC" id="2.5.1.97" evidence="2"/>
<dbReference type="PROSITE" id="PS50844">
    <property type="entry name" value="AFP_LIKE"/>
    <property type="match status" value="1"/>
</dbReference>
<dbReference type="EMBL" id="JAVRIF010000002">
    <property type="protein sequence ID" value="MDT0602860.1"/>
    <property type="molecule type" value="Genomic_DNA"/>
</dbReference>
<keyword evidence="3" id="KW-1185">Reference proteome</keyword>
<dbReference type="InterPro" id="IPR013974">
    <property type="entry name" value="SAF"/>
</dbReference>
<dbReference type="PANTHER" id="PTHR42966:SF2">
    <property type="entry name" value="PSEUDAMINIC ACID SYNTHASE"/>
    <property type="match status" value="1"/>
</dbReference>
<evidence type="ECO:0000313" key="3">
    <source>
        <dbReference type="Proteomes" id="UP001266357"/>
    </source>
</evidence>
<organism evidence="2 3">
    <name type="scientific">Thalassotalea castellviae</name>
    <dbReference type="NCBI Taxonomy" id="3075612"/>
    <lineage>
        <taxon>Bacteria</taxon>
        <taxon>Pseudomonadati</taxon>
        <taxon>Pseudomonadota</taxon>
        <taxon>Gammaproteobacteria</taxon>
        <taxon>Alteromonadales</taxon>
        <taxon>Colwelliaceae</taxon>
        <taxon>Thalassotalea</taxon>
    </lineage>
</organism>
<accession>A0ABU2ZY65</accession>
<dbReference type="CDD" id="cd11615">
    <property type="entry name" value="SAF_NeuB_like"/>
    <property type="match status" value="1"/>
</dbReference>
<dbReference type="InterPro" id="IPR020030">
    <property type="entry name" value="Pseudaminic_synth_PseI"/>
</dbReference>
<keyword evidence="2" id="KW-0808">Transferase</keyword>
<dbReference type="InterPro" id="IPR013785">
    <property type="entry name" value="Aldolase_TIM"/>
</dbReference>
<dbReference type="InterPro" id="IPR057736">
    <property type="entry name" value="SAF_PseI/NeuA/NeuB"/>
</dbReference>
<dbReference type="Proteomes" id="UP001266357">
    <property type="component" value="Unassembled WGS sequence"/>
</dbReference>
<dbReference type="Gene3D" id="3.20.20.70">
    <property type="entry name" value="Aldolase class I"/>
    <property type="match status" value="1"/>
</dbReference>
<gene>
    <name evidence="2" type="primary">pseI</name>
    <name evidence="2" type="ORF">RM573_04580</name>
</gene>